<evidence type="ECO:0000313" key="2">
    <source>
        <dbReference type="Proteomes" id="UP000823775"/>
    </source>
</evidence>
<gene>
    <name evidence="1" type="ORF">HAX54_014451</name>
</gene>
<proteinExistence type="predicted"/>
<protein>
    <submittedName>
        <fullName evidence="1">Uncharacterized protein</fullName>
    </submittedName>
</protein>
<accession>A0ABS8RIP7</accession>
<dbReference type="EMBL" id="JACEIK010000019">
    <property type="protein sequence ID" value="MCD7446680.1"/>
    <property type="molecule type" value="Genomic_DNA"/>
</dbReference>
<sequence>MAGKRARGRQRKLLLLVDRVVQATGSRSKQKEGKQVQSAQSCSTDPISYKGAAKYGFIVRVIAIEQAESGCAARE</sequence>
<evidence type="ECO:0000313" key="1">
    <source>
        <dbReference type="EMBL" id="MCD7446680.1"/>
    </source>
</evidence>
<organism evidence="1 2">
    <name type="scientific">Datura stramonium</name>
    <name type="common">Jimsonweed</name>
    <name type="synonym">Common thornapple</name>
    <dbReference type="NCBI Taxonomy" id="4076"/>
    <lineage>
        <taxon>Eukaryota</taxon>
        <taxon>Viridiplantae</taxon>
        <taxon>Streptophyta</taxon>
        <taxon>Embryophyta</taxon>
        <taxon>Tracheophyta</taxon>
        <taxon>Spermatophyta</taxon>
        <taxon>Magnoliopsida</taxon>
        <taxon>eudicotyledons</taxon>
        <taxon>Gunneridae</taxon>
        <taxon>Pentapetalae</taxon>
        <taxon>asterids</taxon>
        <taxon>lamiids</taxon>
        <taxon>Solanales</taxon>
        <taxon>Solanaceae</taxon>
        <taxon>Solanoideae</taxon>
        <taxon>Datureae</taxon>
        <taxon>Datura</taxon>
    </lineage>
</organism>
<keyword evidence="2" id="KW-1185">Reference proteome</keyword>
<reference evidence="1 2" key="1">
    <citation type="journal article" date="2021" name="BMC Genomics">
        <title>Datura genome reveals duplications of psychoactive alkaloid biosynthetic genes and high mutation rate following tissue culture.</title>
        <authorList>
            <person name="Rajewski A."/>
            <person name="Carter-House D."/>
            <person name="Stajich J."/>
            <person name="Litt A."/>
        </authorList>
    </citation>
    <scope>NUCLEOTIDE SEQUENCE [LARGE SCALE GENOMIC DNA]</scope>
    <source>
        <strain evidence="1">AR-01</strain>
    </source>
</reference>
<name>A0ABS8RIP7_DATST</name>
<dbReference type="Proteomes" id="UP000823775">
    <property type="component" value="Unassembled WGS sequence"/>
</dbReference>
<comment type="caution">
    <text evidence="1">The sequence shown here is derived from an EMBL/GenBank/DDBJ whole genome shotgun (WGS) entry which is preliminary data.</text>
</comment>